<accession>A0A1W6WJK0</accession>
<feature type="transmembrane region" description="Helical" evidence="1">
    <location>
        <begin position="233"/>
        <end position="254"/>
    </location>
</feature>
<evidence type="ECO:0000313" key="3">
    <source>
        <dbReference type="Proteomes" id="UP000194143"/>
    </source>
</evidence>
<gene>
    <name evidence="2" type="ORF">CAB88_06405</name>
</gene>
<dbReference type="EMBL" id="CP021061">
    <property type="protein sequence ID" value="ARP56735.1"/>
    <property type="molecule type" value="Genomic_DNA"/>
</dbReference>
<organism evidence="2 3">
    <name type="scientific">Bacillus thuringiensis</name>
    <dbReference type="NCBI Taxonomy" id="1428"/>
    <lineage>
        <taxon>Bacteria</taxon>
        <taxon>Bacillati</taxon>
        <taxon>Bacillota</taxon>
        <taxon>Bacilli</taxon>
        <taxon>Bacillales</taxon>
        <taxon>Bacillaceae</taxon>
        <taxon>Bacillus</taxon>
        <taxon>Bacillus cereus group</taxon>
    </lineage>
</organism>
<keyword evidence="1" id="KW-0812">Transmembrane</keyword>
<reference evidence="2 3" key="1">
    <citation type="submission" date="2017-04" db="EMBL/GenBank/DDBJ databases">
        <title>Complete Genome Sequence of Bacillus thuringiensis type Strain ATCC 10792.</title>
        <authorList>
            <person name="Oh D.-H."/>
            <person name="Park B.-J."/>
            <person name="Shuai W."/>
            <person name="Chelliah R."/>
        </authorList>
    </citation>
    <scope>NUCLEOTIDE SEQUENCE [LARGE SCALE GENOMIC DNA]</scope>
    <source>
        <strain evidence="2 3">ATCC 10792</strain>
    </source>
</reference>
<keyword evidence="1" id="KW-0472">Membrane</keyword>
<feature type="transmembrane region" description="Helical" evidence="1">
    <location>
        <begin position="179"/>
        <end position="200"/>
    </location>
</feature>
<keyword evidence="1" id="KW-1133">Transmembrane helix</keyword>
<dbReference type="AlphaFoldDB" id="A0A1W6WJK0"/>
<dbReference type="Proteomes" id="UP000194143">
    <property type="component" value="Chromosome"/>
</dbReference>
<dbReference type="GeneID" id="67465844"/>
<dbReference type="RefSeq" id="WP_000843919.1">
    <property type="nucleotide sequence ID" value="NZ_CP021061.1"/>
</dbReference>
<name>A0A1W6WJK0_BACTU</name>
<proteinExistence type="predicted"/>
<evidence type="ECO:0000313" key="2">
    <source>
        <dbReference type="EMBL" id="ARP56735.1"/>
    </source>
</evidence>
<feature type="transmembrane region" description="Helical" evidence="1">
    <location>
        <begin position="91"/>
        <end position="123"/>
    </location>
</feature>
<sequence length="260" mass="30044">MKSVLSYLWNVNKKRYIVTFLFFVLIEAVLFSQMIVRKSDAAISRQEGIFGIIMIIFFFYIVYMFIQTMKSYSRLLTNPMLRLTAISGKQYVISMLIFSFIAMAIWYGICGILFYVSYILAFPTTSVYVEAKEIMQVGIINNLIYTISDLFEFLFSVLQIILVITLVKLLTKKKKAQNILIVIIFLVINIAITLATTLLGKLAPAFQVLRRVEYHSESKSLFINMFQENGFNIFNISFMVMVSALIIYVIAYIIDKKLEV</sequence>
<protein>
    <submittedName>
        <fullName evidence="2">ABC transporter permease</fullName>
    </submittedName>
</protein>
<keyword evidence="3" id="KW-1185">Reference proteome</keyword>
<feature type="transmembrane region" description="Helical" evidence="1">
    <location>
        <begin position="16"/>
        <end position="36"/>
    </location>
</feature>
<feature type="transmembrane region" description="Helical" evidence="1">
    <location>
        <begin position="48"/>
        <end position="66"/>
    </location>
</feature>
<evidence type="ECO:0000256" key="1">
    <source>
        <dbReference type="SAM" id="Phobius"/>
    </source>
</evidence>
<feature type="transmembrane region" description="Helical" evidence="1">
    <location>
        <begin position="143"/>
        <end position="167"/>
    </location>
</feature>